<dbReference type="PANTHER" id="PTHR33747:SF9">
    <property type="entry name" value="METAL-BINDING PROTEIN"/>
    <property type="match status" value="1"/>
</dbReference>
<accession>A0AAU6TUR1</accession>
<sequence>MKLTKNAPLTEREIDWLEEVLLKYGNDDSILCFSELDGFLTAIVSGPNMISPGIWLSALWGRGDYHPEWTSEKEMTRFAGLCFQHMNDIAGCLYEAPEQFEPMFNGREVKGKTYTIVEEWCFGYMKGRSLDDWSALPESLRPSLEAIALHGIEKNFPVLEKMSPAQFEQSIALIQPAALTLYQHWLAQRMSADVVCPAPVRRETGLTGRNDPCPCGSGKKFKKCCLH</sequence>
<dbReference type="SUPFAM" id="SSF101327">
    <property type="entry name" value="YgfB-like"/>
    <property type="match status" value="1"/>
</dbReference>
<proteinExistence type="predicted"/>
<evidence type="ECO:0000313" key="1">
    <source>
        <dbReference type="EMBL" id="XAG65447.1"/>
    </source>
</evidence>
<reference evidence="1" key="1">
    <citation type="submission" date="2022-03" db="EMBL/GenBank/DDBJ databases">
        <title>Sea Food Isolates.</title>
        <authorList>
            <person name="Li c."/>
        </authorList>
    </citation>
    <scope>NUCLEOTIDE SEQUENCE</scope>
    <source>
        <strain evidence="1">19GA11TI05</strain>
    </source>
</reference>
<dbReference type="NCBIfam" id="NF007704">
    <property type="entry name" value="PRK10396.1"/>
    <property type="match status" value="1"/>
</dbReference>
<dbReference type="InterPro" id="IPR004027">
    <property type="entry name" value="SEC_C_motif"/>
</dbReference>
<organism evidence="1">
    <name type="scientific">bacterium 19GA11TI05</name>
    <dbReference type="NCBI Taxonomy" id="2920688"/>
    <lineage>
        <taxon>Bacteria</taxon>
    </lineage>
</organism>
<gene>
    <name evidence="1" type="ORF">MRM81_18765</name>
</gene>
<dbReference type="Gene3D" id="3.10.450.50">
    <property type="match status" value="1"/>
</dbReference>
<dbReference type="EMBL" id="CP095362">
    <property type="protein sequence ID" value="XAG65447.1"/>
    <property type="molecule type" value="Genomic_DNA"/>
</dbReference>
<protein>
    <submittedName>
        <fullName evidence="1">YecA family protein</fullName>
    </submittedName>
</protein>
<dbReference type="SUPFAM" id="SSF103642">
    <property type="entry name" value="Sec-C motif"/>
    <property type="match status" value="1"/>
</dbReference>
<dbReference type="Pfam" id="PF03695">
    <property type="entry name" value="UPF0149"/>
    <property type="match status" value="1"/>
</dbReference>
<dbReference type="InterPro" id="IPR036255">
    <property type="entry name" value="YgfB-like_sf"/>
</dbReference>
<dbReference type="InterPro" id="IPR011978">
    <property type="entry name" value="YgfB-like"/>
</dbReference>
<dbReference type="PANTHER" id="PTHR33747">
    <property type="entry name" value="UPF0225 PROTEIN SCO1677"/>
    <property type="match status" value="1"/>
</dbReference>
<dbReference type="AlphaFoldDB" id="A0AAU6TUR1"/>
<name>A0AAU6TUR1_UNCXX</name>
<dbReference type="NCBIfam" id="TIGR02292">
    <property type="entry name" value="ygfB_yecA"/>
    <property type="match status" value="1"/>
</dbReference>
<dbReference type="Pfam" id="PF02810">
    <property type="entry name" value="SEC-C"/>
    <property type="match status" value="1"/>
</dbReference>